<dbReference type="Proteomes" id="UP000324222">
    <property type="component" value="Unassembled WGS sequence"/>
</dbReference>
<feature type="region of interest" description="Disordered" evidence="1">
    <location>
        <begin position="1"/>
        <end position="66"/>
    </location>
</feature>
<comment type="caution">
    <text evidence="2">The sequence shown here is derived from an EMBL/GenBank/DDBJ whole genome shotgun (WGS) entry which is preliminary data.</text>
</comment>
<dbReference type="AlphaFoldDB" id="A0A5B7JK33"/>
<feature type="compositionally biased region" description="Basic and acidic residues" evidence="1">
    <location>
        <begin position="1"/>
        <end position="10"/>
    </location>
</feature>
<evidence type="ECO:0000256" key="1">
    <source>
        <dbReference type="SAM" id="MobiDB-lite"/>
    </source>
</evidence>
<feature type="compositionally biased region" description="Basic and acidic residues" evidence="1">
    <location>
        <begin position="22"/>
        <end position="32"/>
    </location>
</feature>
<protein>
    <submittedName>
        <fullName evidence="2">Uncharacterized protein</fullName>
    </submittedName>
</protein>
<accession>A0A5B7JK33</accession>
<feature type="compositionally biased region" description="Basic and acidic residues" evidence="1">
    <location>
        <begin position="47"/>
        <end position="66"/>
    </location>
</feature>
<evidence type="ECO:0000313" key="3">
    <source>
        <dbReference type="Proteomes" id="UP000324222"/>
    </source>
</evidence>
<keyword evidence="3" id="KW-1185">Reference proteome</keyword>
<proteinExistence type="predicted"/>
<name>A0A5B7JK33_PORTR</name>
<sequence>MGLKGKEGKKQVQVMIQVRQQGGKEQRNESHQKGSGGKGSRKTQKGVVEKMERNKKEREKKTCRWM</sequence>
<organism evidence="2 3">
    <name type="scientific">Portunus trituberculatus</name>
    <name type="common">Swimming crab</name>
    <name type="synonym">Neptunus trituberculatus</name>
    <dbReference type="NCBI Taxonomy" id="210409"/>
    <lineage>
        <taxon>Eukaryota</taxon>
        <taxon>Metazoa</taxon>
        <taxon>Ecdysozoa</taxon>
        <taxon>Arthropoda</taxon>
        <taxon>Crustacea</taxon>
        <taxon>Multicrustacea</taxon>
        <taxon>Malacostraca</taxon>
        <taxon>Eumalacostraca</taxon>
        <taxon>Eucarida</taxon>
        <taxon>Decapoda</taxon>
        <taxon>Pleocyemata</taxon>
        <taxon>Brachyura</taxon>
        <taxon>Eubrachyura</taxon>
        <taxon>Portunoidea</taxon>
        <taxon>Portunidae</taxon>
        <taxon>Portuninae</taxon>
        <taxon>Portunus</taxon>
    </lineage>
</organism>
<reference evidence="2 3" key="1">
    <citation type="submission" date="2019-05" db="EMBL/GenBank/DDBJ databases">
        <title>Another draft genome of Portunus trituberculatus and its Hox gene families provides insights of decapod evolution.</title>
        <authorList>
            <person name="Jeong J.-H."/>
            <person name="Song I."/>
            <person name="Kim S."/>
            <person name="Choi T."/>
            <person name="Kim D."/>
            <person name="Ryu S."/>
            <person name="Kim W."/>
        </authorList>
    </citation>
    <scope>NUCLEOTIDE SEQUENCE [LARGE SCALE GENOMIC DNA]</scope>
    <source>
        <tissue evidence="2">Muscle</tissue>
    </source>
</reference>
<gene>
    <name evidence="2" type="ORF">E2C01_090378</name>
</gene>
<dbReference type="EMBL" id="VSRR010101251">
    <property type="protein sequence ID" value="MPC95179.1"/>
    <property type="molecule type" value="Genomic_DNA"/>
</dbReference>
<evidence type="ECO:0000313" key="2">
    <source>
        <dbReference type="EMBL" id="MPC95179.1"/>
    </source>
</evidence>